<dbReference type="OrthoDB" id="9767214at2"/>
<dbReference type="SUPFAM" id="SSF53187">
    <property type="entry name" value="Zn-dependent exopeptidases"/>
    <property type="match status" value="1"/>
</dbReference>
<evidence type="ECO:0000256" key="1">
    <source>
        <dbReference type="SAM" id="MobiDB-lite"/>
    </source>
</evidence>
<dbReference type="eggNOG" id="COG2866">
    <property type="taxonomic scope" value="Bacteria"/>
</dbReference>
<protein>
    <submittedName>
        <fullName evidence="3">Conserved secreted Zn-dependent enzyme from deacylase/carboxypeptidase superfamily, putative</fullName>
    </submittedName>
</protein>
<dbReference type="EMBL" id="CP000159">
    <property type="protein sequence ID" value="ABC46310.1"/>
    <property type="molecule type" value="Genomic_DNA"/>
</dbReference>
<dbReference type="Proteomes" id="UP000008674">
    <property type="component" value="Chromosome"/>
</dbReference>
<gene>
    <name evidence="3" type="ordered locus">SRU_2648</name>
</gene>
<dbReference type="AlphaFoldDB" id="Q2RZ85"/>
<dbReference type="KEGG" id="sru:SRU_2648"/>
<dbReference type="SUPFAM" id="SSF52317">
    <property type="entry name" value="Class I glutamine amidotransferase-like"/>
    <property type="match status" value="1"/>
</dbReference>
<proteinExistence type="predicted"/>
<organism evidence="3 4">
    <name type="scientific">Salinibacter ruber (strain DSM 13855 / M31)</name>
    <dbReference type="NCBI Taxonomy" id="309807"/>
    <lineage>
        <taxon>Bacteria</taxon>
        <taxon>Pseudomonadati</taxon>
        <taxon>Rhodothermota</taxon>
        <taxon>Rhodothermia</taxon>
        <taxon>Rhodothermales</taxon>
        <taxon>Salinibacteraceae</taxon>
        <taxon>Salinibacter</taxon>
    </lineage>
</organism>
<dbReference type="Gene3D" id="3.40.50.880">
    <property type="match status" value="1"/>
</dbReference>
<dbReference type="EnsemblBacteria" id="ABC46310">
    <property type="protein sequence ID" value="ABC46310"/>
    <property type="gene ID" value="SRU_2648"/>
</dbReference>
<dbReference type="Gene3D" id="3.40.630.10">
    <property type="entry name" value="Zn peptidases"/>
    <property type="match status" value="1"/>
</dbReference>
<dbReference type="Pfam" id="PF00246">
    <property type="entry name" value="Peptidase_M14"/>
    <property type="match status" value="1"/>
</dbReference>
<dbReference type="GO" id="GO:0008270">
    <property type="term" value="F:zinc ion binding"/>
    <property type="evidence" value="ECO:0007669"/>
    <property type="project" value="InterPro"/>
</dbReference>
<evidence type="ECO:0000259" key="2">
    <source>
        <dbReference type="Pfam" id="PF00246"/>
    </source>
</evidence>
<dbReference type="STRING" id="309807.SRU_2648"/>
<dbReference type="GO" id="GO:0006508">
    <property type="term" value="P:proteolysis"/>
    <property type="evidence" value="ECO:0007669"/>
    <property type="project" value="InterPro"/>
</dbReference>
<dbReference type="InterPro" id="IPR029062">
    <property type="entry name" value="Class_I_gatase-like"/>
</dbReference>
<reference evidence="3 4" key="1">
    <citation type="journal article" date="2005" name="Proc. Natl. Acad. Sci. U.S.A.">
        <title>The genome of Salinibacter ruber: convergence and gene exchange among hyperhalophilic bacteria and archaea.</title>
        <authorList>
            <person name="Mongodin E.F."/>
            <person name="Nelson K.E."/>
            <person name="Daugherty S."/>
            <person name="Deboy R.T."/>
            <person name="Wister J."/>
            <person name="Khouri H."/>
            <person name="Weidman J."/>
            <person name="Walsh D.A."/>
            <person name="Papke R.T."/>
            <person name="Sanchez Perez G."/>
            <person name="Sharma A.K."/>
            <person name="Nesbo C.L."/>
            <person name="MacLeod D."/>
            <person name="Bapteste E."/>
            <person name="Doolittle W.F."/>
            <person name="Charlebois R.L."/>
            <person name="Legault B."/>
            <person name="Rodriguez-Valera F."/>
        </authorList>
    </citation>
    <scope>NUCLEOTIDE SEQUENCE [LARGE SCALE GENOMIC DNA]</scope>
    <source>
        <strain evidence="4">DSM 13855 / CECT 5946 / M31</strain>
    </source>
</reference>
<sequence length="954" mass="103519">MFCRSPPGTYTPTLFTLPLRLVVPQCLSFLLAFVVLLNVTPGQAQTPAPCASEHEARQAAGQCAGASFDFHAFGPYRDDVPAPHDVLGHPIGALHTPYGRMEDYVDALTDAAPDRVRDLVYGRSVEQRDLHLLAIGSAETIGRLDEVREGLQQLAAPTETSDATANELATDLPVAVWINSANDGNETAAFEAALQLAYQVAAGEGERARRIRENALVLINVAHNPESHERFVAWYNAFGMGDAAPNAYEHDAPWGMNTNNNHFQIDLNRDGVGLTQTESRAVSTAMQRWRPQVFVDLHGQTTQYFFPPNAAPINPLYPDQLTTWIDTIGRANADSFDEYGWSYYTRDVFDLQYPGYWDSYPSLHGATGMTYETDGGGGRGLRWRRDDGTTLTFEDGIAHHFVATLSTIDAAARNREARLRDYYRFFADAMAEAEAEPPRGVVLRSGEDPRRAARLATTLLRHGVTVERVTQSGAVQGYDALAGEAVRQTVSTGSFFVPFTQPNATVARMLLLPDIELPEDFRQQELARLAHNLRVAPDEREPHAFYDVTAWNLALAGDVPALWTESDAPLPTTSLSLPDSAQAAPGGWRHDVAVPTVAGGTDGRARSAYVWTPGSVGSTRLLARLMDEGFNVAVVDRPMVVGDRSFPRGSYIARVGRNPDTLHDRIDALAETAAVPVHAANTAFPKRGPTGTGSETTRSLTPPDLAVLAGDGVSTTSYGAFWYVFQERLGQPFTALKARTLSANDLRGQDVLVLPNGDYGTLPDAAMEAIQRWVERGGTVVGYAGGARLLGQLGVAYTDTTGTERSLTSVRTAIDEALTTEPALPLEPSPSATVPEQPVPGTFLRARADTTHWLTYGLGAELPLLTQRTPLGASVHGANPVTYASDDLAVSGFAWPALTDHVYAERPYATVDRLGRGRIVRLSEDPLFRVWADGPIDLLTNAIYLGGPNENTGY</sequence>
<evidence type="ECO:0000313" key="4">
    <source>
        <dbReference type="Proteomes" id="UP000008674"/>
    </source>
</evidence>
<evidence type="ECO:0000313" key="3">
    <source>
        <dbReference type="EMBL" id="ABC46310.1"/>
    </source>
</evidence>
<dbReference type="GO" id="GO:0004181">
    <property type="term" value="F:metallocarboxypeptidase activity"/>
    <property type="evidence" value="ECO:0007669"/>
    <property type="project" value="InterPro"/>
</dbReference>
<name>Q2RZ85_SALRD</name>
<dbReference type="CDD" id="cd03143">
    <property type="entry name" value="A4_beta-galactosidase_middle_domain"/>
    <property type="match status" value="1"/>
</dbReference>
<accession>Q2RZ85</accession>
<feature type="region of interest" description="Disordered" evidence="1">
    <location>
        <begin position="682"/>
        <end position="703"/>
    </location>
</feature>
<dbReference type="HOGENOM" id="CLU_323582_0_0_10"/>
<dbReference type="InterPro" id="IPR000834">
    <property type="entry name" value="Peptidase_M14"/>
</dbReference>
<keyword evidence="4" id="KW-1185">Reference proteome</keyword>
<feature type="domain" description="Peptidase M14" evidence="2">
    <location>
        <begin position="101"/>
        <end position="317"/>
    </location>
</feature>